<evidence type="ECO:0000256" key="1">
    <source>
        <dbReference type="ARBA" id="ARBA00010982"/>
    </source>
</evidence>
<dbReference type="InterPro" id="IPR020615">
    <property type="entry name" value="Thiolase_acyl_enz_int_AS"/>
</dbReference>
<dbReference type="PROSITE" id="PS00098">
    <property type="entry name" value="THIOLASE_1"/>
    <property type="match status" value="1"/>
</dbReference>
<dbReference type="FunFam" id="3.40.47.10:FF:000010">
    <property type="entry name" value="Acetyl-CoA acetyltransferase (Thiolase)"/>
    <property type="match status" value="1"/>
</dbReference>
<feature type="domain" description="Thiolase N-terminal" evidence="6">
    <location>
        <begin position="5"/>
        <end position="265"/>
    </location>
</feature>
<dbReference type="GO" id="GO:0016747">
    <property type="term" value="F:acyltransferase activity, transferring groups other than amino-acyl groups"/>
    <property type="evidence" value="ECO:0007669"/>
    <property type="project" value="InterPro"/>
</dbReference>
<dbReference type="InterPro" id="IPR020616">
    <property type="entry name" value="Thiolase_N"/>
</dbReference>
<dbReference type="InterPro" id="IPR002155">
    <property type="entry name" value="Thiolase"/>
</dbReference>
<reference evidence="8" key="2">
    <citation type="journal article" date="2018" name="Environ. Sci. Technol.">
        <title>The Toxicogenome of Hyalella azteca: A Model for Sediment Ecotoxicology and Evolutionary Toxicology.</title>
        <authorList>
            <person name="Poynton H.C."/>
            <person name="Hasenbein S."/>
            <person name="Benoit J.B."/>
            <person name="Sepulveda M.S."/>
            <person name="Poelchau M.F."/>
            <person name="Hughes D.S.T."/>
            <person name="Murali S.C."/>
            <person name="Chen S."/>
            <person name="Glastad K.M."/>
            <person name="Goodisman M.A.D."/>
            <person name="Werren J.H."/>
            <person name="Vineis J.H."/>
            <person name="Bowen J.L."/>
            <person name="Friedrich M."/>
            <person name="Jones J."/>
            <person name="Robertson H.M."/>
            <person name="Feyereisen R."/>
            <person name="Mechler-Hickson A."/>
            <person name="Mathers N."/>
            <person name="Lee C.E."/>
            <person name="Colbourne J.K."/>
            <person name="Biales A."/>
            <person name="Johnston J.S."/>
            <person name="Wellborn G.A."/>
            <person name="Rosendale A.J."/>
            <person name="Cridge A.G."/>
            <person name="Munoz-Torres M.C."/>
            <person name="Bain P.A."/>
            <person name="Manny A.R."/>
            <person name="Major K.M."/>
            <person name="Lambert F.N."/>
            <person name="Vulpe C.D."/>
            <person name="Tuck P."/>
            <person name="Blalock B.J."/>
            <person name="Lin Y.Y."/>
            <person name="Smith M.E."/>
            <person name="Ochoa-Acuna H."/>
            <person name="Chen M.M."/>
            <person name="Childers C.P."/>
            <person name="Qu J."/>
            <person name="Dugan S."/>
            <person name="Lee S.L."/>
            <person name="Chao H."/>
            <person name="Dinh H."/>
            <person name="Han Y."/>
            <person name="Doddapaneni H."/>
            <person name="Worley K.C."/>
            <person name="Muzny D.M."/>
            <person name="Gibbs R.A."/>
            <person name="Richards S."/>
        </authorList>
    </citation>
    <scope>NUCLEOTIDE SEQUENCE</scope>
    <source>
        <strain evidence="8">HAZT.00-mixed</strain>
        <tissue evidence="8">Whole organism</tissue>
    </source>
</reference>
<dbReference type="CDD" id="cd00751">
    <property type="entry name" value="thiolase"/>
    <property type="match status" value="1"/>
</dbReference>
<dbReference type="EMBL" id="JQDR03009419">
    <property type="protein sequence ID" value="KAA0195693.1"/>
    <property type="molecule type" value="Genomic_DNA"/>
</dbReference>
<dbReference type="PROSITE" id="PS00737">
    <property type="entry name" value="THIOLASE_2"/>
    <property type="match status" value="1"/>
</dbReference>
<dbReference type="OrthoDB" id="5404651at2759"/>
<reference evidence="8" key="3">
    <citation type="submission" date="2019-06" db="EMBL/GenBank/DDBJ databases">
        <authorList>
            <person name="Poynton C."/>
            <person name="Hasenbein S."/>
            <person name="Benoit J.B."/>
            <person name="Sepulveda M.S."/>
            <person name="Poelchau M.F."/>
            <person name="Murali S.C."/>
            <person name="Chen S."/>
            <person name="Glastad K.M."/>
            <person name="Werren J.H."/>
            <person name="Vineis J.H."/>
            <person name="Bowen J.L."/>
            <person name="Friedrich M."/>
            <person name="Jones J."/>
            <person name="Robertson H.M."/>
            <person name="Feyereisen R."/>
            <person name="Mechler-Hickson A."/>
            <person name="Mathers N."/>
            <person name="Lee C.E."/>
            <person name="Colbourne J.K."/>
            <person name="Biales A."/>
            <person name="Johnston J.S."/>
            <person name="Wellborn G.A."/>
            <person name="Rosendale A.J."/>
            <person name="Cridge A.G."/>
            <person name="Munoz-Torres M.C."/>
            <person name="Bain P.A."/>
            <person name="Manny A.R."/>
            <person name="Major K.M."/>
            <person name="Lambert F.N."/>
            <person name="Vulpe C.D."/>
            <person name="Tuck P."/>
            <person name="Blalock B.J."/>
            <person name="Lin Y.-Y."/>
            <person name="Smith M.E."/>
            <person name="Ochoa-Acuna H."/>
            <person name="Chen M.-J.M."/>
            <person name="Childers C.P."/>
            <person name="Qu J."/>
            <person name="Dugan S."/>
            <person name="Lee S.L."/>
            <person name="Chao H."/>
            <person name="Dinh H."/>
            <person name="Han Y."/>
            <person name="Doddapaneni H."/>
            <person name="Worley K.C."/>
            <person name="Muzny D.M."/>
            <person name="Gibbs R.A."/>
            <person name="Richards S."/>
        </authorList>
    </citation>
    <scope>NUCLEOTIDE SEQUENCE</scope>
    <source>
        <strain evidence="8">HAZT.00-mixed</strain>
        <tissue evidence="8">Whole organism</tissue>
    </source>
</reference>
<dbReference type="PANTHER" id="PTHR18919:SF107">
    <property type="entry name" value="ACETYL-COA ACETYLTRANSFERASE, CYTOSOLIC"/>
    <property type="match status" value="1"/>
</dbReference>
<feature type="region of interest" description="Disordered" evidence="5">
    <location>
        <begin position="496"/>
        <end position="516"/>
    </location>
</feature>
<feature type="domain" description="Thiolase C-terminal" evidence="7">
    <location>
        <begin position="271"/>
        <end position="384"/>
    </location>
</feature>
<protein>
    <recommendedName>
        <fullName evidence="9">Acetyl-CoA acetyltransferase, cytosolic</fullName>
    </recommendedName>
</protein>
<dbReference type="InterPro" id="IPR020613">
    <property type="entry name" value="Thiolase_CS"/>
</dbReference>
<evidence type="ECO:0008006" key="9">
    <source>
        <dbReference type="Google" id="ProtNLM"/>
    </source>
</evidence>
<comment type="caution">
    <text evidence="8">The sequence shown here is derived from an EMBL/GenBank/DDBJ whole genome shotgun (WGS) entry which is preliminary data.</text>
</comment>
<dbReference type="InterPro" id="IPR016039">
    <property type="entry name" value="Thiolase-like"/>
</dbReference>
<gene>
    <name evidence="8" type="ORF">HAZT_HAZT002036</name>
</gene>
<evidence type="ECO:0000313" key="8">
    <source>
        <dbReference type="EMBL" id="KAA0195693.1"/>
    </source>
</evidence>
<dbReference type="AlphaFoldDB" id="A0A6A0H103"/>
<evidence type="ECO:0000256" key="2">
    <source>
        <dbReference type="ARBA" id="ARBA00022679"/>
    </source>
</evidence>
<evidence type="ECO:0000256" key="3">
    <source>
        <dbReference type="ARBA" id="ARBA00023315"/>
    </source>
</evidence>
<dbReference type="Pfam" id="PF00108">
    <property type="entry name" value="Thiolase_N"/>
    <property type="match status" value="1"/>
</dbReference>
<sequence>MSDKVVILSAVRTPIGSFNGSLSTVPAHKLGAAVMKEAISRAGVTPDSVSEVIMGQVLTAGCGQNPARQAAMDAGVPFPAPATCINMLCGSGLRSVVLGYQSLRCGDASVVVCGGQESMSQAPHALLLRSGVKMGNATMIDTMNHDGLTDAFLDYHMGVTAENVAKRWGISRDQQDKYACESQRRASHAQRSGHFSAELIPVPVPSRRGGDDMLVMADEYPRPNTTMETLTKLKPCFVTDGTGTVTAGNSSGVNDGAACLVLTTADKATTAPLATIRSWAQAGIEPAYMGVGPVPAIREALNKAGWSVEDVELWELNEAFAAQSVAVTQMLDVDSAIVNVSGGAIALGHPIGSSGSRVLVTLLHGLKRLEKRKGVAALCVEKQEIHAFVKWRRGEHKEIEDVLKVTRVWRGGEGKVRRNLVEEKSVATLMGSPAVAAVVVAGKQPAVVDGVAAVVGVATMKPAAVSSALPETHWWYLGAAVGTRLSCWVSAGSVSGEETTRSRLGHPSGAATRGENQIWSRSADPRIQLLGLARSDLVEVLVAAEPENELKRPPEPQVKDLCSPHSFPQKDPAQAGALAHFVSQSD</sequence>
<dbReference type="Proteomes" id="UP000711488">
    <property type="component" value="Unassembled WGS sequence"/>
</dbReference>
<evidence type="ECO:0000256" key="4">
    <source>
        <dbReference type="RuleBase" id="RU003557"/>
    </source>
</evidence>
<reference evidence="8" key="1">
    <citation type="submission" date="2014-08" db="EMBL/GenBank/DDBJ databases">
        <authorList>
            <person name="Murali S."/>
            <person name="Richards S."/>
            <person name="Bandaranaike D."/>
            <person name="Bellair M."/>
            <person name="Blankenburg K."/>
            <person name="Chao H."/>
            <person name="Dinh H."/>
            <person name="Doddapaneni H."/>
            <person name="Dugan-Rocha S."/>
            <person name="Elkadiri S."/>
            <person name="Gnanaolivu R."/>
            <person name="Hughes D."/>
            <person name="Lee S."/>
            <person name="Li M."/>
            <person name="Ming W."/>
            <person name="Munidasa M."/>
            <person name="Muniz J."/>
            <person name="Nguyen L."/>
            <person name="Osuji N."/>
            <person name="Pu L.-L."/>
            <person name="Puazo M."/>
            <person name="Skinner E."/>
            <person name="Qu C."/>
            <person name="Quiroz J."/>
            <person name="Raj R."/>
            <person name="Weissenberger G."/>
            <person name="Xin Y."/>
            <person name="Zou X."/>
            <person name="Han Y."/>
            <person name="Worley K."/>
            <person name="Muzny D."/>
            <person name="Gibbs R."/>
        </authorList>
    </citation>
    <scope>NUCLEOTIDE SEQUENCE</scope>
    <source>
        <strain evidence="8">HAZT.00-mixed</strain>
        <tissue evidence="8">Whole organism</tissue>
    </source>
</reference>
<keyword evidence="2 4" id="KW-0808">Transferase</keyword>
<dbReference type="InterPro" id="IPR020617">
    <property type="entry name" value="Thiolase_C"/>
</dbReference>
<dbReference type="SUPFAM" id="SSF53901">
    <property type="entry name" value="Thiolase-like"/>
    <property type="match status" value="2"/>
</dbReference>
<evidence type="ECO:0000256" key="5">
    <source>
        <dbReference type="SAM" id="MobiDB-lite"/>
    </source>
</evidence>
<dbReference type="NCBIfam" id="TIGR01930">
    <property type="entry name" value="AcCoA-C-Actrans"/>
    <property type="match status" value="1"/>
</dbReference>
<accession>A0A6A0H103</accession>
<organism evidence="8">
    <name type="scientific">Hyalella azteca</name>
    <name type="common">Amphipod</name>
    <dbReference type="NCBI Taxonomy" id="294128"/>
    <lineage>
        <taxon>Eukaryota</taxon>
        <taxon>Metazoa</taxon>
        <taxon>Ecdysozoa</taxon>
        <taxon>Arthropoda</taxon>
        <taxon>Crustacea</taxon>
        <taxon>Multicrustacea</taxon>
        <taxon>Malacostraca</taxon>
        <taxon>Eumalacostraca</taxon>
        <taxon>Peracarida</taxon>
        <taxon>Amphipoda</taxon>
        <taxon>Senticaudata</taxon>
        <taxon>Talitrida</taxon>
        <taxon>Talitroidea</taxon>
        <taxon>Hyalellidae</taxon>
        <taxon>Hyalella</taxon>
    </lineage>
</organism>
<dbReference type="Gene3D" id="3.40.47.10">
    <property type="match status" value="2"/>
</dbReference>
<evidence type="ECO:0000259" key="6">
    <source>
        <dbReference type="Pfam" id="PF00108"/>
    </source>
</evidence>
<dbReference type="Pfam" id="PF02803">
    <property type="entry name" value="Thiolase_C"/>
    <property type="match status" value="1"/>
</dbReference>
<name>A0A6A0H103_HYAAZ</name>
<feature type="region of interest" description="Disordered" evidence="5">
    <location>
        <begin position="546"/>
        <end position="575"/>
    </location>
</feature>
<feature type="compositionally biased region" description="Basic and acidic residues" evidence="5">
    <location>
        <begin position="548"/>
        <end position="558"/>
    </location>
</feature>
<keyword evidence="3 4" id="KW-0012">Acyltransferase</keyword>
<comment type="similarity">
    <text evidence="1 4">Belongs to the thiolase-like superfamily. Thiolase family.</text>
</comment>
<proteinExistence type="inferred from homology"/>
<evidence type="ECO:0000259" key="7">
    <source>
        <dbReference type="Pfam" id="PF02803"/>
    </source>
</evidence>
<dbReference type="PANTHER" id="PTHR18919">
    <property type="entry name" value="ACETYL-COA C-ACYLTRANSFERASE"/>
    <property type="match status" value="1"/>
</dbReference>